<proteinExistence type="predicted"/>
<evidence type="ECO:0000313" key="3">
    <source>
        <dbReference type="EMBL" id="WRL44737.1"/>
    </source>
</evidence>
<dbReference type="Pfam" id="PF02613">
    <property type="entry name" value="Nitrate_red_del"/>
    <property type="match status" value="1"/>
</dbReference>
<keyword evidence="1" id="KW-0143">Chaperone</keyword>
<accession>A0ABZ1AJJ2</accession>
<dbReference type="PANTHER" id="PTHR34227">
    <property type="entry name" value="CHAPERONE PROTEIN YCDY"/>
    <property type="match status" value="1"/>
</dbReference>
<protein>
    <submittedName>
        <fullName evidence="3">Molecular chaperone TorD family protein</fullName>
    </submittedName>
</protein>
<dbReference type="RefSeq" id="WP_407278055.1">
    <property type="nucleotide sequence ID" value="NZ_CP141259.1"/>
</dbReference>
<dbReference type="SUPFAM" id="SSF89155">
    <property type="entry name" value="TorD-like"/>
    <property type="match status" value="1"/>
</dbReference>
<keyword evidence="4" id="KW-1185">Reference proteome</keyword>
<dbReference type="InterPro" id="IPR050289">
    <property type="entry name" value="TorD/DmsD_chaperones"/>
</dbReference>
<dbReference type="Gene3D" id="1.10.3480.10">
    <property type="entry name" value="TorD-like"/>
    <property type="match status" value="1"/>
</dbReference>
<name>A0ABZ1AJJ2_AROEV</name>
<dbReference type="EMBL" id="CP141259">
    <property type="protein sequence ID" value="WRL44737.1"/>
    <property type="molecule type" value="Genomic_DNA"/>
</dbReference>
<sequence length="281" mass="30721">MMDTRHIESLTARGEFYLCLARAFLTPLQPEHFAAMRDALADDLAELDDLLGYGGADALADYRTAIAAIPDHAALLQRYSALFVSPPRTIQITTGTYLDGAINGGTVAAMEEAYRRCGVERGTNFHDLSDHLSVQLEFVALLYLCSAEARGSDTPLPVNPAHFLHDYVTRWLPAFVRDLAAADTPNPWLPLARLLALAVARDAEAAPLTPADARTHKAITKARHDRAIRGVTPEDLDFIAQRLREKGLATDHLAIPPDQRDEARGYSRGTPPGPRTGSRYG</sequence>
<dbReference type="InterPro" id="IPR036411">
    <property type="entry name" value="TorD-like_sf"/>
</dbReference>
<organism evidence="3 4">
    <name type="scientific">Aromatoleum evansii</name>
    <name type="common">Azoarcus evansii</name>
    <dbReference type="NCBI Taxonomy" id="59406"/>
    <lineage>
        <taxon>Bacteria</taxon>
        <taxon>Pseudomonadati</taxon>
        <taxon>Pseudomonadota</taxon>
        <taxon>Betaproteobacteria</taxon>
        <taxon>Rhodocyclales</taxon>
        <taxon>Rhodocyclaceae</taxon>
        <taxon>Aromatoleum</taxon>
    </lineage>
</organism>
<dbReference type="Proteomes" id="UP001626593">
    <property type="component" value="Chromosome"/>
</dbReference>
<gene>
    <name evidence="3" type="ORF">U5817_16145</name>
</gene>
<reference evidence="3 4" key="1">
    <citation type="submission" date="2023-12" db="EMBL/GenBank/DDBJ databases">
        <title>A. evansii MAY27, complete genome.</title>
        <authorList>
            <person name="Wang Y."/>
        </authorList>
    </citation>
    <scope>NUCLEOTIDE SEQUENCE [LARGE SCALE GENOMIC DNA]</scope>
    <source>
        <strain evidence="3 4">MAY27</strain>
    </source>
</reference>
<evidence type="ECO:0000256" key="1">
    <source>
        <dbReference type="ARBA" id="ARBA00023186"/>
    </source>
</evidence>
<evidence type="ECO:0000313" key="4">
    <source>
        <dbReference type="Proteomes" id="UP001626593"/>
    </source>
</evidence>
<feature type="region of interest" description="Disordered" evidence="2">
    <location>
        <begin position="249"/>
        <end position="281"/>
    </location>
</feature>
<dbReference type="InterPro" id="IPR020945">
    <property type="entry name" value="DMSO/NO3_reduct_chaperone"/>
</dbReference>
<dbReference type="PANTHER" id="PTHR34227:SF1">
    <property type="entry name" value="DIMETHYL SULFOXIDE REDUCTASE CHAPERONE-RELATED"/>
    <property type="match status" value="1"/>
</dbReference>
<evidence type="ECO:0000256" key="2">
    <source>
        <dbReference type="SAM" id="MobiDB-lite"/>
    </source>
</evidence>